<reference evidence="2" key="1">
    <citation type="submission" date="2020-06" db="EMBL/GenBank/DDBJ databases">
        <title>WGS assembly of Ceratodon purpureus strain R40.</title>
        <authorList>
            <person name="Carey S.B."/>
            <person name="Jenkins J."/>
            <person name="Shu S."/>
            <person name="Lovell J.T."/>
            <person name="Sreedasyam A."/>
            <person name="Maumus F."/>
            <person name="Tiley G.P."/>
            <person name="Fernandez-Pozo N."/>
            <person name="Barry K."/>
            <person name="Chen C."/>
            <person name="Wang M."/>
            <person name="Lipzen A."/>
            <person name="Daum C."/>
            <person name="Saski C.A."/>
            <person name="Payton A.C."/>
            <person name="Mcbreen J.C."/>
            <person name="Conrad R.E."/>
            <person name="Kollar L.M."/>
            <person name="Olsson S."/>
            <person name="Huttunen S."/>
            <person name="Landis J.B."/>
            <person name="Wickett N.J."/>
            <person name="Johnson M.G."/>
            <person name="Rensing S.A."/>
            <person name="Grimwood J."/>
            <person name="Schmutz J."/>
            <person name="Mcdaniel S.F."/>
        </authorList>
    </citation>
    <scope>NUCLEOTIDE SEQUENCE</scope>
    <source>
        <strain evidence="2">R40</strain>
    </source>
</reference>
<evidence type="ECO:0000313" key="2">
    <source>
        <dbReference type="EMBL" id="KAG0571403.1"/>
    </source>
</evidence>
<dbReference type="Proteomes" id="UP000822688">
    <property type="component" value="Chromosome V"/>
</dbReference>
<evidence type="ECO:0000313" key="3">
    <source>
        <dbReference type="Proteomes" id="UP000822688"/>
    </source>
</evidence>
<organism evidence="2 3">
    <name type="scientific">Ceratodon purpureus</name>
    <name type="common">Fire moss</name>
    <name type="synonym">Dicranum purpureum</name>
    <dbReference type="NCBI Taxonomy" id="3225"/>
    <lineage>
        <taxon>Eukaryota</taxon>
        <taxon>Viridiplantae</taxon>
        <taxon>Streptophyta</taxon>
        <taxon>Embryophyta</taxon>
        <taxon>Bryophyta</taxon>
        <taxon>Bryophytina</taxon>
        <taxon>Bryopsida</taxon>
        <taxon>Dicranidae</taxon>
        <taxon>Pseudoditrichales</taxon>
        <taxon>Ditrichaceae</taxon>
        <taxon>Ceratodon</taxon>
    </lineage>
</organism>
<gene>
    <name evidence="2" type="ORF">KC19_VG008800</name>
</gene>
<protein>
    <submittedName>
        <fullName evidence="2">Uncharacterized protein</fullName>
    </submittedName>
</protein>
<sequence>LKAHLSGRPCGRKWPANEVPFTIPADLQGAPDDWELNVCHPDVELREGPHKFYFGCFLAVPPSPNIDVPAYSKAHILLAGEEVENSDAAAHTLEHVPLSLVDPREAVVIPGIQADSGRNVTLPTREVAIVPTEDARVPADSPDPCSDAQPVEDPEARVGNLFPASGMLERCR</sequence>
<feature type="region of interest" description="Disordered" evidence="1">
    <location>
        <begin position="135"/>
        <end position="158"/>
    </location>
</feature>
<feature type="non-terminal residue" evidence="2">
    <location>
        <position position="1"/>
    </location>
</feature>
<name>A0A8T0HKX4_CERPU</name>
<keyword evidence="3" id="KW-1185">Reference proteome</keyword>
<comment type="caution">
    <text evidence="2">The sequence shown here is derived from an EMBL/GenBank/DDBJ whole genome shotgun (WGS) entry which is preliminary data.</text>
</comment>
<dbReference type="AlphaFoldDB" id="A0A8T0HKX4"/>
<accession>A0A8T0HKX4</accession>
<evidence type="ECO:0000256" key="1">
    <source>
        <dbReference type="SAM" id="MobiDB-lite"/>
    </source>
</evidence>
<dbReference type="EMBL" id="CM026426">
    <property type="protein sequence ID" value="KAG0571403.1"/>
    <property type="molecule type" value="Genomic_DNA"/>
</dbReference>
<proteinExistence type="predicted"/>